<dbReference type="HOGENOM" id="CLU_108923_6_2_4"/>
<dbReference type="KEGG" id="care:LT85_0750"/>
<dbReference type="STRING" id="279058.LT85_0750"/>
<dbReference type="SUPFAM" id="SSF55961">
    <property type="entry name" value="Bet v1-like"/>
    <property type="match status" value="1"/>
</dbReference>
<evidence type="ECO:0000313" key="4">
    <source>
        <dbReference type="Proteomes" id="UP000030302"/>
    </source>
</evidence>
<sequence length="163" mass="18483">MQERKNNAANNADTSDREIIMSRLIDAPRELVWEAMTKPEHVVHWWGPNGFTNTLEKMDFRVGGEWHHVMHGPDGKNYPNRSVYTAIDKPHRIEFCTGGTYKGDPNAIFEAIWTFEVVDGQTKVTIHLFFPDAEARKMALEKIGAIEGGNQTLARLAGYVIKT</sequence>
<dbReference type="AlphaFoldDB" id="A0A0A1F7Y9"/>
<dbReference type="EMBL" id="CP009962">
    <property type="protein sequence ID" value="AIY39910.1"/>
    <property type="molecule type" value="Genomic_DNA"/>
</dbReference>
<keyword evidence="4" id="KW-1185">Reference proteome</keyword>
<organism evidence="3 4">
    <name type="scientific">Collimonas arenae</name>
    <dbReference type="NCBI Taxonomy" id="279058"/>
    <lineage>
        <taxon>Bacteria</taxon>
        <taxon>Pseudomonadati</taxon>
        <taxon>Pseudomonadota</taxon>
        <taxon>Betaproteobacteria</taxon>
        <taxon>Burkholderiales</taxon>
        <taxon>Oxalobacteraceae</taxon>
        <taxon>Collimonas</taxon>
    </lineage>
</organism>
<accession>A0A0A1F7Y9</accession>
<comment type="similarity">
    <text evidence="1">Belongs to the AHA1 family.</text>
</comment>
<feature type="domain" description="Activator of Hsp90 ATPase homologue 1/2-like C-terminal" evidence="2">
    <location>
        <begin position="26"/>
        <end position="160"/>
    </location>
</feature>
<keyword evidence="3" id="KW-0812">Transmembrane</keyword>
<gene>
    <name evidence="3" type="ORF">LT85_0750</name>
</gene>
<keyword evidence="3" id="KW-0808">Transferase</keyword>
<evidence type="ECO:0000313" key="3">
    <source>
        <dbReference type="EMBL" id="AIY39910.1"/>
    </source>
</evidence>
<keyword evidence="3" id="KW-0472">Membrane</keyword>
<dbReference type="InterPro" id="IPR023393">
    <property type="entry name" value="START-like_dom_sf"/>
</dbReference>
<dbReference type="GO" id="GO:0004364">
    <property type="term" value="F:glutathione transferase activity"/>
    <property type="evidence" value="ECO:0007669"/>
    <property type="project" value="UniProtKB-EC"/>
</dbReference>
<dbReference type="EC" id="2.5.1.18" evidence="3"/>
<evidence type="ECO:0000256" key="1">
    <source>
        <dbReference type="ARBA" id="ARBA00006817"/>
    </source>
</evidence>
<dbReference type="Pfam" id="PF08327">
    <property type="entry name" value="AHSA1"/>
    <property type="match status" value="1"/>
</dbReference>
<reference evidence="4" key="1">
    <citation type="journal article" date="2014" name="Soil Biol. Biochem.">
        <title>Structure and function of bacterial communities in ageing soils: Insights from the Mendocino ecological staircase.</title>
        <authorList>
            <person name="Uroz S."/>
            <person name="Tech J.J."/>
            <person name="Sawaya N.A."/>
            <person name="Frey-Klett P."/>
            <person name="Leveau J.H.J."/>
        </authorList>
    </citation>
    <scope>NUCLEOTIDE SEQUENCE [LARGE SCALE GENOMIC DNA]</scope>
    <source>
        <strain evidence="4">Cal35</strain>
    </source>
</reference>
<dbReference type="CDD" id="cd08894">
    <property type="entry name" value="SRPBCC_CalC_Aha1-like_1"/>
    <property type="match status" value="1"/>
</dbReference>
<name>A0A0A1F7Y9_9BURK</name>
<dbReference type="Gene3D" id="3.30.530.20">
    <property type="match status" value="1"/>
</dbReference>
<dbReference type="InterPro" id="IPR013538">
    <property type="entry name" value="ASHA1/2-like_C"/>
</dbReference>
<proteinExistence type="inferred from homology"/>
<evidence type="ECO:0000259" key="2">
    <source>
        <dbReference type="Pfam" id="PF08327"/>
    </source>
</evidence>
<protein>
    <submittedName>
        <fullName evidence="3">Putative glutathione S-transferase-related transmembrane protein</fullName>
        <ecNumber evidence="3">2.5.1.18</ecNumber>
    </submittedName>
</protein>
<dbReference type="Proteomes" id="UP000030302">
    <property type="component" value="Chromosome"/>
</dbReference>